<dbReference type="Gene3D" id="3.30.590.20">
    <property type="match status" value="1"/>
</dbReference>
<organism evidence="5 6">
    <name type="scientific">Pinibacter soli</name>
    <dbReference type="NCBI Taxonomy" id="3044211"/>
    <lineage>
        <taxon>Bacteria</taxon>
        <taxon>Pseudomonadati</taxon>
        <taxon>Bacteroidota</taxon>
        <taxon>Chitinophagia</taxon>
        <taxon>Chitinophagales</taxon>
        <taxon>Chitinophagaceae</taxon>
        <taxon>Pinibacter</taxon>
    </lineage>
</organism>
<dbReference type="NCBIfam" id="NF010039">
    <property type="entry name" value="PRK13515.1"/>
    <property type="match status" value="1"/>
</dbReference>
<name>A0ABT6RHM4_9BACT</name>
<evidence type="ECO:0000256" key="3">
    <source>
        <dbReference type="ARBA" id="ARBA00022840"/>
    </source>
</evidence>
<dbReference type="HAMAP" id="MF_01609">
    <property type="entry name" value="Glu_cys_ligase_2"/>
    <property type="match status" value="1"/>
</dbReference>
<comment type="function">
    <text evidence="4">ATP-dependent carboxylate-amine ligase which exhibits weak glutamate--cysteine ligase activity.</text>
</comment>
<gene>
    <name evidence="5" type="ORF">QJ048_19935</name>
</gene>
<evidence type="ECO:0000256" key="1">
    <source>
        <dbReference type="ARBA" id="ARBA00022598"/>
    </source>
</evidence>
<dbReference type="NCBIfam" id="TIGR02050">
    <property type="entry name" value="gshA_cyan_rel"/>
    <property type="match status" value="1"/>
</dbReference>
<dbReference type="PANTHER" id="PTHR36510:SF1">
    <property type="entry name" value="GLUTAMATE--CYSTEINE LIGASE 2-RELATED"/>
    <property type="match status" value="1"/>
</dbReference>
<evidence type="ECO:0000256" key="4">
    <source>
        <dbReference type="HAMAP-Rule" id="MF_01609"/>
    </source>
</evidence>
<dbReference type="GO" id="GO:0016874">
    <property type="term" value="F:ligase activity"/>
    <property type="evidence" value="ECO:0007669"/>
    <property type="project" value="UniProtKB-KW"/>
</dbReference>
<evidence type="ECO:0000313" key="5">
    <source>
        <dbReference type="EMBL" id="MDI3322069.1"/>
    </source>
</evidence>
<protein>
    <recommendedName>
        <fullName evidence="4">Putative glutamate--cysteine ligase 2</fullName>
        <ecNumber evidence="4">6.3.2.2</ecNumber>
    </recommendedName>
    <alternativeName>
        <fullName evidence="4">Gamma-glutamylcysteine synthetase 2</fullName>
        <shortName evidence="4">GCS 2</shortName>
        <shortName evidence="4">Gamma-GCS 2</shortName>
    </alternativeName>
</protein>
<keyword evidence="6" id="KW-1185">Reference proteome</keyword>
<dbReference type="InterPro" id="IPR006336">
    <property type="entry name" value="GCS2"/>
</dbReference>
<evidence type="ECO:0000313" key="6">
    <source>
        <dbReference type="Proteomes" id="UP001226434"/>
    </source>
</evidence>
<dbReference type="InterPro" id="IPR050141">
    <property type="entry name" value="GCL_type2/YbdK_subfam"/>
</dbReference>
<dbReference type="EC" id="6.3.2.2" evidence="4"/>
<comment type="caution">
    <text evidence="5">The sequence shown here is derived from an EMBL/GenBank/DDBJ whole genome shotgun (WGS) entry which is preliminary data.</text>
</comment>
<evidence type="ECO:0000256" key="2">
    <source>
        <dbReference type="ARBA" id="ARBA00022741"/>
    </source>
</evidence>
<keyword evidence="3 4" id="KW-0067">ATP-binding</keyword>
<proteinExistence type="inferred from homology"/>
<dbReference type="RefSeq" id="WP_282336190.1">
    <property type="nucleotide sequence ID" value="NZ_JASBRG010000007.1"/>
</dbReference>
<reference evidence="5 6" key="1">
    <citation type="submission" date="2023-05" db="EMBL/GenBank/DDBJ databases">
        <title>Genome sequence of Pinibacter sp. MAH-24.</title>
        <authorList>
            <person name="Huq M.A."/>
        </authorList>
    </citation>
    <scope>NUCLEOTIDE SEQUENCE [LARGE SCALE GENOMIC DNA]</scope>
    <source>
        <strain evidence="5 6">MAH-24</strain>
    </source>
</reference>
<dbReference type="Pfam" id="PF04107">
    <property type="entry name" value="GCS2"/>
    <property type="match status" value="1"/>
</dbReference>
<keyword evidence="2 4" id="KW-0547">Nucleotide-binding</keyword>
<keyword evidence="1 4" id="KW-0436">Ligase</keyword>
<accession>A0ABT6RHM4</accession>
<dbReference type="SUPFAM" id="SSF55931">
    <property type="entry name" value="Glutamine synthetase/guanido kinase"/>
    <property type="match status" value="1"/>
</dbReference>
<dbReference type="InterPro" id="IPR011793">
    <property type="entry name" value="YbdK"/>
</dbReference>
<comment type="similarity">
    <text evidence="4">Belongs to the glutamate--cysteine ligase type 2 family. YbdK subfamily.</text>
</comment>
<dbReference type="PANTHER" id="PTHR36510">
    <property type="entry name" value="GLUTAMATE--CYSTEINE LIGASE 2-RELATED"/>
    <property type="match status" value="1"/>
</dbReference>
<comment type="catalytic activity">
    <reaction evidence="4">
        <text>L-cysteine + L-glutamate + ATP = gamma-L-glutamyl-L-cysteine + ADP + phosphate + H(+)</text>
        <dbReference type="Rhea" id="RHEA:13285"/>
        <dbReference type="ChEBI" id="CHEBI:15378"/>
        <dbReference type="ChEBI" id="CHEBI:29985"/>
        <dbReference type="ChEBI" id="CHEBI:30616"/>
        <dbReference type="ChEBI" id="CHEBI:35235"/>
        <dbReference type="ChEBI" id="CHEBI:43474"/>
        <dbReference type="ChEBI" id="CHEBI:58173"/>
        <dbReference type="ChEBI" id="CHEBI:456216"/>
        <dbReference type="EC" id="6.3.2.2"/>
    </reaction>
</comment>
<dbReference type="InterPro" id="IPR014746">
    <property type="entry name" value="Gln_synth/guanido_kin_cat_dom"/>
</dbReference>
<dbReference type="Proteomes" id="UP001226434">
    <property type="component" value="Unassembled WGS sequence"/>
</dbReference>
<sequence>MSNLNFTHFTLGVEEEYMVIDPATRELISHDQKLVLEGQKLINDKVKAEMHQAVVEVGTDVCNNIDEILRDITSLRQTLAAIADENNLWLGAAGTHPFSHWQKQLITEHVRYNEMINEFQEAARSNLIFGLHVHVGMQNREMANHIANSTRYFLPHIFALSTNSPFWEGRKTGYKSYRTKVFDKFPRTGIPEAFESIEAYDNYIKLLVKTNCIDNAKKIWWDLRVHPFYNTVEFRICDVPLTTNETIALAALCQAVCAKIYKLRLQNMNYIQYSRALINENKWRASRYGIDGRLIDFGKEEEVNTRVLIHELLDFVDDVVDELGSRHVISHVKSILENGTGADRQLKLYEESGGDLVKVVDFIHEEFLK</sequence>
<dbReference type="EMBL" id="JASBRG010000007">
    <property type="protein sequence ID" value="MDI3322069.1"/>
    <property type="molecule type" value="Genomic_DNA"/>
</dbReference>